<comment type="caution">
    <text evidence="2">The sequence shown here is derived from an EMBL/GenBank/DDBJ whole genome shotgun (WGS) entry which is preliminary data.</text>
</comment>
<reference evidence="2" key="1">
    <citation type="submission" date="2018-03" db="EMBL/GenBank/DDBJ databases">
        <authorList>
            <person name="Guldener U."/>
        </authorList>
    </citation>
    <scope>NUCLEOTIDE SEQUENCE</scope>
</reference>
<accession>A0AAE8N0A9</accession>
<protein>
    <recommendedName>
        <fullName evidence="4">BZIP transcription factor</fullName>
    </recommendedName>
</protein>
<keyword evidence="3" id="KW-1185">Reference proteome</keyword>
<dbReference type="Proteomes" id="UP001187682">
    <property type="component" value="Unassembled WGS sequence"/>
</dbReference>
<dbReference type="AlphaFoldDB" id="A0AAE8N0A9"/>
<dbReference type="PANTHER" id="PTHR37012">
    <property type="entry name" value="B-ZIP TRANSCRIPTION FACTOR (EUROFUNG)-RELATED"/>
    <property type="match status" value="1"/>
</dbReference>
<dbReference type="PANTHER" id="PTHR37012:SF2">
    <property type="entry name" value="BZIP DOMAIN-CONTAINING PROTEIN-RELATED"/>
    <property type="match status" value="1"/>
</dbReference>
<organism evidence="2 3">
    <name type="scientific">Cephalotrichum gorgonifer</name>
    <dbReference type="NCBI Taxonomy" id="2041049"/>
    <lineage>
        <taxon>Eukaryota</taxon>
        <taxon>Fungi</taxon>
        <taxon>Dikarya</taxon>
        <taxon>Ascomycota</taxon>
        <taxon>Pezizomycotina</taxon>
        <taxon>Sordariomycetes</taxon>
        <taxon>Hypocreomycetidae</taxon>
        <taxon>Microascales</taxon>
        <taxon>Microascaceae</taxon>
        <taxon>Cephalotrichum</taxon>
    </lineage>
</organism>
<evidence type="ECO:0000313" key="2">
    <source>
        <dbReference type="EMBL" id="SPO03124.1"/>
    </source>
</evidence>
<proteinExistence type="predicted"/>
<evidence type="ECO:0000313" key="3">
    <source>
        <dbReference type="Proteomes" id="UP001187682"/>
    </source>
</evidence>
<gene>
    <name evidence="2" type="ORF">DNG_05806</name>
</gene>
<dbReference type="InterPro" id="IPR021833">
    <property type="entry name" value="DUF3425"/>
</dbReference>
<sequence>MSTASPPPAKRKRVRSATQIEQKRLTDRLKHRENRHENKQRLERMESDIADIKDSLQNLALTLQSQFSALGAQAPSIPYPACHEALALKPTLPSSPGGMGYSSASTTSYHPEVHFGSREEAFALQSSWPQASWPPSPHHATSLWTRISVVESQLIDCPCGSRHLDRFDSVDQCNVTALYQRQIGFPTTQGTLGILPRNPSVPSMMLHGMDENIATFLITGFLRQYRHKSIEQLLSFYLLGYRYMRWQMSPCDETLQDVPLWQLPTETQISTPHSVVVDYLPWPRLRDHLCTSGDEDLGRSIFLYFESIEFIWPPERPIFAQDDGGQMVLSLEFELAIGNLENWRIGAPWSEAFPELMHLVRP</sequence>
<dbReference type="Pfam" id="PF11905">
    <property type="entry name" value="DUF3425"/>
    <property type="match status" value="1"/>
</dbReference>
<evidence type="ECO:0008006" key="4">
    <source>
        <dbReference type="Google" id="ProtNLM"/>
    </source>
</evidence>
<name>A0AAE8N0A9_9PEZI</name>
<feature type="region of interest" description="Disordered" evidence="1">
    <location>
        <begin position="1"/>
        <end position="42"/>
    </location>
</feature>
<dbReference type="EMBL" id="ONZQ02000007">
    <property type="protein sequence ID" value="SPO03124.1"/>
    <property type="molecule type" value="Genomic_DNA"/>
</dbReference>
<evidence type="ECO:0000256" key="1">
    <source>
        <dbReference type="SAM" id="MobiDB-lite"/>
    </source>
</evidence>
<feature type="compositionally biased region" description="Basic and acidic residues" evidence="1">
    <location>
        <begin position="21"/>
        <end position="42"/>
    </location>
</feature>